<comment type="caution">
    <text evidence="2">The sequence shown here is derived from an EMBL/GenBank/DDBJ whole genome shotgun (WGS) entry which is preliminary data.</text>
</comment>
<reference evidence="2" key="1">
    <citation type="journal article" date="2023" name="Mol. Phylogenet. Evol.">
        <title>Genome-scale phylogeny and comparative genomics of the fungal order Sordariales.</title>
        <authorList>
            <person name="Hensen N."/>
            <person name="Bonometti L."/>
            <person name="Westerberg I."/>
            <person name="Brannstrom I.O."/>
            <person name="Guillou S."/>
            <person name="Cros-Aarteil S."/>
            <person name="Calhoun S."/>
            <person name="Haridas S."/>
            <person name="Kuo A."/>
            <person name="Mondo S."/>
            <person name="Pangilinan J."/>
            <person name="Riley R."/>
            <person name="LaButti K."/>
            <person name="Andreopoulos B."/>
            <person name="Lipzen A."/>
            <person name="Chen C."/>
            <person name="Yan M."/>
            <person name="Daum C."/>
            <person name="Ng V."/>
            <person name="Clum A."/>
            <person name="Steindorff A."/>
            <person name="Ohm R.A."/>
            <person name="Martin F."/>
            <person name="Silar P."/>
            <person name="Natvig D.O."/>
            <person name="Lalanne C."/>
            <person name="Gautier V."/>
            <person name="Ament-Velasquez S.L."/>
            <person name="Kruys A."/>
            <person name="Hutchinson M.I."/>
            <person name="Powell A.J."/>
            <person name="Barry K."/>
            <person name="Miller A.N."/>
            <person name="Grigoriev I.V."/>
            <person name="Debuchy R."/>
            <person name="Gladieux P."/>
            <person name="Hiltunen Thoren M."/>
            <person name="Johannesson H."/>
        </authorList>
    </citation>
    <scope>NUCLEOTIDE SEQUENCE</scope>
    <source>
        <strain evidence="2">CBS 955.72</strain>
    </source>
</reference>
<evidence type="ECO:0000313" key="2">
    <source>
        <dbReference type="EMBL" id="KAK3360038.1"/>
    </source>
</evidence>
<dbReference type="Proteomes" id="UP001275084">
    <property type="component" value="Unassembled WGS sequence"/>
</dbReference>
<reference evidence="2" key="2">
    <citation type="submission" date="2023-06" db="EMBL/GenBank/DDBJ databases">
        <authorList>
            <consortium name="Lawrence Berkeley National Laboratory"/>
            <person name="Haridas S."/>
            <person name="Hensen N."/>
            <person name="Bonometti L."/>
            <person name="Westerberg I."/>
            <person name="Brannstrom I.O."/>
            <person name="Guillou S."/>
            <person name="Cros-Aarteil S."/>
            <person name="Calhoun S."/>
            <person name="Kuo A."/>
            <person name="Mondo S."/>
            <person name="Pangilinan J."/>
            <person name="Riley R."/>
            <person name="Labutti K."/>
            <person name="Andreopoulos B."/>
            <person name="Lipzen A."/>
            <person name="Chen C."/>
            <person name="Yanf M."/>
            <person name="Daum C."/>
            <person name="Ng V."/>
            <person name="Clum A."/>
            <person name="Steindorff A."/>
            <person name="Ohm R."/>
            <person name="Martin F."/>
            <person name="Silar P."/>
            <person name="Natvig D."/>
            <person name="Lalanne C."/>
            <person name="Gautier V."/>
            <person name="Ament-Velasquez S.L."/>
            <person name="Kruys A."/>
            <person name="Hutchinson M.I."/>
            <person name="Powell A.J."/>
            <person name="Barry K."/>
            <person name="Miller A.N."/>
            <person name="Grigoriev I.V."/>
            <person name="Debuchy R."/>
            <person name="Gladieux P."/>
            <person name="Thoren M.H."/>
            <person name="Johannesson H."/>
        </authorList>
    </citation>
    <scope>NUCLEOTIDE SEQUENCE</scope>
    <source>
        <strain evidence="2">CBS 955.72</strain>
    </source>
</reference>
<dbReference type="EMBL" id="JAUIQD010000002">
    <property type="protein sequence ID" value="KAK3360038.1"/>
    <property type="molecule type" value="Genomic_DNA"/>
</dbReference>
<evidence type="ECO:0000313" key="3">
    <source>
        <dbReference type="Proteomes" id="UP001275084"/>
    </source>
</evidence>
<protein>
    <submittedName>
        <fullName evidence="2">Uncharacterized protein</fullName>
    </submittedName>
</protein>
<gene>
    <name evidence="2" type="ORF">B0T25DRAFT_118139</name>
</gene>
<organism evidence="2 3">
    <name type="scientific">Lasiosphaeria hispida</name>
    <dbReference type="NCBI Taxonomy" id="260671"/>
    <lineage>
        <taxon>Eukaryota</taxon>
        <taxon>Fungi</taxon>
        <taxon>Dikarya</taxon>
        <taxon>Ascomycota</taxon>
        <taxon>Pezizomycotina</taxon>
        <taxon>Sordariomycetes</taxon>
        <taxon>Sordariomycetidae</taxon>
        <taxon>Sordariales</taxon>
        <taxon>Lasiosphaeriaceae</taxon>
        <taxon>Lasiosphaeria</taxon>
    </lineage>
</organism>
<evidence type="ECO:0000256" key="1">
    <source>
        <dbReference type="SAM" id="MobiDB-lite"/>
    </source>
</evidence>
<proteinExistence type="predicted"/>
<name>A0AAJ0MI79_9PEZI</name>
<sequence>MSATCVVREVAWRAPACGLPPAARRAGRTPLCEGHLCRFRSPTSGRPCLEVPLRLVYSVRDSGGLLPDDTESFFCTDHDGFACRATIEDGTRCPDARRSGMDYCGRHAESVCRARTSRTGACRSVAMEGAEYCEQHRCANGVGGRGPEGHCRNHRVGTGAFCDDHICIWKDKEGRRCTGQSPHKRACCAKHTCPRCEFGAEDDTSYCIYHLCAWGRRGKKKEYPACVEPVGELEYCGRHAKERKHDLRLTTSTRRSSRSEARRPSFGGVTFERQTAVFATGGGGGGGGSHDDETVYFSDPERPPIARVAKTRRSDSSRLMKRIEYKGAAEEKRAELDAWTPSWAYSQALRPWRPWTPN</sequence>
<accession>A0AAJ0MI79</accession>
<keyword evidence="3" id="KW-1185">Reference proteome</keyword>
<feature type="region of interest" description="Disordered" evidence="1">
    <location>
        <begin position="247"/>
        <end position="266"/>
    </location>
</feature>
<dbReference type="AlphaFoldDB" id="A0AAJ0MI79"/>